<dbReference type="PANTHER" id="PTHR33744:SF1">
    <property type="entry name" value="DNA-BINDING TRANSCRIPTIONAL ACTIVATOR ADER"/>
    <property type="match status" value="1"/>
</dbReference>
<dbReference type="EMBL" id="CP113836">
    <property type="protein sequence ID" value="WAL67485.1"/>
    <property type="molecule type" value="Genomic_DNA"/>
</dbReference>
<comment type="similarity">
    <text evidence="1">Belongs to the CdaR family.</text>
</comment>
<dbReference type="Pfam" id="PF14361">
    <property type="entry name" value="RsbRD_N"/>
    <property type="match status" value="1"/>
</dbReference>
<evidence type="ECO:0000259" key="2">
    <source>
        <dbReference type="Pfam" id="PF13556"/>
    </source>
</evidence>
<evidence type="ECO:0000259" key="3">
    <source>
        <dbReference type="Pfam" id="PF14361"/>
    </source>
</evidence>
<dbReference type="InterPro" id="IPR025736">
    <property type="entry name" value="PucR_C-HTH_dom"/>
</dbReference>
<gene>
    <name evidence="5" type="ORF">ORV05_06800</name>
</gene>
<dbReference type="InterPro" id="IPR051448">
    <property type="entry name" value="CdaR-like_regulators"/>
</dbReference>
<protein>
    <submittedName>
        <fullName evidence="5">Helix-turn-helix domain-containing protein</fullName>
    </submittedName>
</protein>
<dbReference type="Pfam" id="PF17853">
    <property type="entry name" value="GGDEF_2"/>
    <property type="match status" value="1"/>
</dbReference>
<evidence type="ECO:0000313" key="5">
    <source>
        <dbReference type="EMBL" id="WAL67485.1"/>
    </source>
</evidence>
<dbReference type="InterPro" id="IPR041522">
    <property type="entry name" value="CdaR_GGDEF"/>
</dbReference>
<proteinExistence type="inferred from homology"/>
<evidence type="ECO:0000256" key="1">
    <source>
        <dbReference type="ARBA" id="ARBA00006754"/>
    </source>
</evidence>
<keyword evidence="6" id="KW-1185">Reference proteome</keyword>
<evidence type="ECO:0000259" key="4">
    <source>
        <dbReference type="Pfam" id="PF17853"/>
    </source>
</evidence>
<feature type="domain" description="RsbT co-antagonist protein RsbRD N-terminal" evidence="3">
    <location>
        <begin position="22"/>
        <end position="158"/>
    </location>
</feature>
<dbReference type="PANTHER" id="PTHR33744">
    <property type="entry name" value="CARBOHYDRATE DIACID REGULATOR"/>
    <property type="match status" value="1"/>
</dbReference>
<dbReference type="InterPro" id="IPR042070">
    <property type="entry name" value="PucR_C-HTH_sf"/>
</dbReference>
<dbReference type="Pfam" id="PF13556">
    <property type="entry name" value="HTH_30"/>
    <property type="match status" value="1"/>
</dbReference>
<feature type="domain" description="PucR C-terminal helix-turn-helix" evidence="2">
    <location>
        <begin position="330"/>
        <end position="388"/>
    </location>
</feature>
<evidence type="ECO:0000313" key="6">
    <source>
        <dbReference type="Proteomes" id="UP001163203"/>
    </source>
</evidence>
<dbReference type="InterPro" id="IPR025751">
    <property type="entry name" value="RsbRD_N_dom"/>
</dbReference>
<reference evidence="5" key="1">
    <citation type="submission" date="2022-11" db="EMBL/GenBank/DDBJ databases">
        <authorList>
            <person name="Mo P."/>
        </authorList>
    </citation>
    <scope>NUCLEOTIDE SEQUENCE</scope>
    <source>
        <strain evidence="5">HUAS 11-8</strain>
    </source>
</reference>
<accession>A0ABY7B5A5</accession>
<dbReference type="RefSeq" id="WP_268757589.1">
    <property type="nucleotide sequence ID" value="NZ_CP113836.1"/>
</dbReference>
<dbReference type="Proteomes" id="UP001163203">
    <property type="component" value="Chromosome"/>
</dbReference>
<organism evidence="5 6">
    <name type="scientific">Amycolatopsis cynarae</name>
    <dbReference type="NCBI Taxonomy" id="2995223"/>
    <lineage>
        <taxon>Bacteria</taxon>
        <taxon>Bacillati</taxon>
        <taxon>Actinomycetota</taxon>
        <taxon>Actinomycetes</taxon>
        <taxon>Pseudonocardiales</taxon>
        <taxon>Pseudonocardiaceae</taxon>
        <taxon>Amycolatopsis</taxon>
    </lineage>
</organism>
<dbReference type="Gene3D" id="1.10.10.2840">
    <property type="entry name" value="PucR C-terminal helix-turn-helix domain"/>
    <property type="match status" value="1"/>
</dbReference>
<name>A0ABY7B5A5_9PSEU</name>
<sequence>MRYTGTEPAVAQLADAAWVRMPKLVESAFTKIVTEIPVYRNERFVSHGHLRTSCEENLRFLVGALRESGTPDLSKAVDTGRERARQGAPLPELLRAFRIGFTEVWQSLVELAEADGDTDVLVAATRGIWALIDDYTEALTSAYRETVAAIVRTQHEKRLALLEALFSGATATQGVLWEIAGLLDLSLDGTFVVVAAQTPGLGQEPLPGIENALRQRHHASAWRLSPELQAGVVSLRAPEGAEPVLALLKENATGRVGVSPVFSGLGNTARALHLARVALAGAMPGTVEVVQFTESPLAGLVASDPEASAHLAHQVLRPLLELPPEDRNVLLLTLRAWFDCRGSTKLVAERVFCHPNTVRHRLKKITDELGRSLADPADIAELGTALRALTLFPETAQLPRN</sequence>
<feature type="domain" description="CdaR GGDEF-like" evidence="4">
    <location>
        <begin position="175"/>
        <end position="279"/>
    </location>
</feature>